<feature type="compositionally biased region" description="Basic and acidic residues" evidence="1">
    <location>
        <begin position="29"/>
        <end position="40"/>
    </location>
</feature>
<protein>
    <submittedName>
        <fullName evidence="2">Uncharacterized protein</fullName>
    </submittedName>
</protein>
<sequence>MSRGVVRSGARDERAAHHPVDDVGISAAPERDGAGRDAKASQHQCGFCQTDLEKACVQAAMALPDPADGFAEADDTKGAKPRT</sequence>
<keyword evidence="3" id="KW-1185">Reference proteome</keyword>
<proteinExistence type="predicted"/>
<reference evidence="2 3" key="1">
    <citation type="submission" date="2019-02" db="EMBL/GenBank/DDBJ databases">
        <authorList>
            <person name="Li Y."/>
        </authorList>
    </citation>
    <scope>NUCLEOTIDE SEQUENCE [LARGE SCALE GENOMIC DNA]</scope>
    <source>
        <strain evidence="2 3">3-7</strain>
    </source>
</reference>
<dbReference type="AlphaFoldDB" id="A0A4Q6XTN4"/>
<evidence type="ECO:0000313" key="3">
    <source>
        <dbReference type="Proteomes" id="UP000292085"/>
    </source>
</evidence>
<gene>
    <name evidence="2" type="ORF">EWE75_20355</name>
</gene>
<name>A0A4Q6XTN4_9SPHN</name>
<dbReference type="EMBL" id="SGIS01000043">
    <property type="protein sequence ID" value="RZF60952.1"/>
    <property type="molecule type" value="Genomic_DNA"/>
</dbReference>
<evidence type="ECO:0000256" key="1">
    <source>
        <dbReference type="SAM" id="MobiDB-lite"/>
    </source>
</evidence>
<feature type="compositionally biased region" description="Basic and acidic residues" evidence="1">
    <location>
        <begin position="9"/>
        <end position="21"/>
    </location>
</feature>
<organism evidence="2 3">
    <name type="scientific">Sphingomonas populi</name>
    <dbReference type="NCBI Taxonomy" id="2484750"/>
    <lineage>
        <taxon>Bacteria</taxon>
        <taxon>Pseudomonadati</taxon>
        <taxon>Pseudomonadota</taxon>
        <taxon>Alphaproteobacteria</taxon>
        <taxon>Sphingomonadales</taxon>
        <taxon>Sphingomonadaceae</taxon>
        <taxon>Sphingomonas</taxon>
    </lineage>
</organism>
<dbReference type="Proteomes" id="UP000292085">
    <property type="component" value="Unassembled WGS sequence"/>
</dbReference>
<evidence type="ECO:0000313" key="2">
    <source>
        <dbReference type="EMBL" id="RZF60952.1"/>
    </source>
</evidence>
<accession>A0A4Q6XTN4</accession>
<feature type="region of interest" description="Disordered" evidence="1">
    <location>
        <begin position="1"/>
        <end position="44"/>
    </location>
</feature>
<comment type="caution">
    <text evidence="2">The sequence shown here is derived from an EMBL/GenBank/DDBJ whole genome shotgun (WGS) entry which is preliminary data.</text>
</comment>
<dbReference type="RefSeq" id="WP_130159933.1">
    <property type="nucleotide sequence ID" value="NZ_SGIS01000043.1"/>
</dbReference>